<name>A0A499S283_STAAU</name>
<organism evidence="1">
    <name type="scientific">Staphylococcus aureus</name>
    <dbReference type="NCBI Taxonomy" id="1280"/>
    <lineage>
        <taxon>Bacteria</taxon>
        <taxon>Bacillati</taxon>
        <taxon>Bacillota</taxon>
        <taxon>Bacilli</taxon>
        <taxon>Bacillales</taxon>
        <taxon>Staphylococcaceae</taxon>
        <taxon>Staphylococcus</taxon>
    </lineage>
</organism>
<reference evidence="1" key="1">
    <citation type="journal article" date="2019" name="Front. Microbiol.">
        <title>Prevalence of Antibiotic and Heavy Metal Resistance Determinants and Virulence-Related Genetic Elements in Plasmids of Staphylococcus aureus.</title>
        <authorList>
            <person name="Bukowski M."/>
            <person name="Piwowarczyk R."/>
            <person name="Madry A."/>
            <person name="Zagorski-Przybylo R."/>
            <person name="Hydzik M."/>
            <person name="Wladyka B."/>
        </authorList>
    </citation>
    <scope>NUCLEOTIDE SEQUENCE</scope>
    <source>
        <strain evidence="1">Ph1</strain>
        <plasmid evidence="1">pPH1-1</plasmid>
    </source>
</reference>
<sequence length="136" mass="15968">MKWSLEQNFHGNAPNLKPQKIQGCLGFLKSLGWENWNQSYQTLDIGELYFSLLLDDKGHVITYMHEGGNGGGRHRIFTGKVCGAEYVRVARLTQFRLNKQKLAYYKNNWYLSNKLKILFKKVNCFKLFVSYILFMF</sequence>
<proteinExistence type="predicted"/>
<protein>
    <submittedName>
        <fullName evidence="1">Uncharacterized protein</fullName>
    </submittedName>
</protein>
<accession>A0A499S283</accession>
<geneLocation type="plasmid" evidence="1">
    <name>pPH1-1</name>
</geneLocation>
<dbReference type="AlphaFoldDB" id="A0A499S283"/>
<dbReference type="EMBL" id="MH785236">
    <property type="protein sequence ID" value="AYK27909.1"/>
    <property type="molecule type" value="Genomic_DNA"/>
</dbReference>
<evidence type="ECO:0000313" key="1">
    <source>
        <dbReference type="EMBL" id="AYK27909.1"/>
    </source>
</evidence>
<keyword evidence="1" id="KW-0614">Plasmid</keyword>
<gene>
    <name evidence="1" type="ORF">D0Y80_l00010</name>
</gene>
<dbReference type="RefSeq" id="WP_172693199.1">
    <property type="nucleotide sequence ID" value="NZ_JAEUCP010000028.1"/>
</dbReference>